<feature type="compositionally biased region" description="Low complexity" evidence="1">
    <location>
        <begin position="285"/>
        <end position="300"/>
    </location>
</feature>
<sequence length="349" mass="39614">MSQDNDNLLTRKIQLSRLEHLLQDYIRETTDILSTAFTFTPNTRESLTSSTTKLRLKMIKLRQWRNNRERYTASQLEHFVLDILNIRLENLRVRQLVLQDTLTHIDGVLSSLARCPGDVISQRDVIGNNLDTLEERLEGAANAIGEEWLLTSENKMASLEGEVIRLRRLVKEINKTKSGRKMKASSSEMNLKIPFEHHPEVNRVLRNAGRIRKLIKILSEGGHMEIASNPDCLTNDLEVLHRQLSRIQQWQNDDANFTKHNVDDLEVIFAAIASHLKPEVDLDQSNTNRSSISRSSSSNSDHSPDCGCLCPSPYAESTISKTDGFYQSDIDVAIGAEDNNADVIDERLI</sequence>
<dbReference type="Proteomes" id="UP001208570">
    <property type="component" value="Unassembled WGS sequence"/>
</dbReference>
<evidence type="ECO:0000256" key="1">
    <source>
        <dbReference type="SAM" id="MobiDB-lite"/>
    </source>
</evidence>
<dbReference type="AlphaFoldDB" id="A0AAD9N2U9"/>
<protein>
    <submittedName>
        <fullName evidence="2">Uncharacterized protein</fullName>
    </submittedName>
</protein>
<name>A0AAD9N2U9_9ANNE</name>
<evidence type="ECO:0000313" key="2">
    <source>
        <dbReference type="EMBL" id="KAK2155107.1"/>
    </source>
</evidence>
<feature type="region of interest" description="Disordered" evidence="1">
    <location>
        <begin position="282"/>
        <end position="305"/>
    </location>
</feature>
<evidence type="ECO:0000313" key="3">
    <source>
        <dbReference type="Proteomes" id="UP001208570"/>
    </source>
</evidence>
<accession>A0AAD9N2U9</accession>
<proteinExistence type="predicted"/>
<comment type="caution">
    <text evidence="2">The sequence shown here is derived from an EMBL/GenBank/DDBJ whole genome shotgun (WGS) entry which is preliminary data.</text>
</comment>
<organism evidence="2 3">
    <name type="scientific">Paralvinella palmiformis</name>
    <dbReference type="NCBI Taxonomy" id="53620"/>
    <lineage>
        <taxon>Eukaryota</taxon>
        <taxon>Metazoa</taxon>
        <taxon>Spiralia</taxon>
        <taxon>Lophotrochozoa</taxon>
        <taxon>Annelida</taxon>
        <taxon>Polychaeta</taxon>
        <taxon>Sedentaria</taxon>
        <taxon>Canalipalpata</taxon>
        <taxon>Terebellida</taxon>
        <taxon>Terebelliformia</taxon>
        <taxon>Alvinellidae</taxon>
        <taxon>Paralvinella</taxon>
    </lineage>
</organism>
<gene>
    <name evidence="2" type="ORF">LSH36_249g03096</name>
</gene>
<keyword evidence="3" id="KW-1185">Reference proteome</keyword>
<reference evidence="2" key="1">
    <citation type="journal article" date="2023" name="Mol. Biol. Evol.">
        <title>Third-Generation Sequencing Reveals the Adaptive Role of the Epigenome in Three Deep-Sea Polychaetes.</title>
        <authorList>
            <person name="Perez M."/>
            <person name="Aroh O."/>
            <person name="Sun Y."/>
            <person name="Lan Y."/>
            <person name="Juniper S.K."/>
            <person name="Young C.R."/>
            <person name="Angers B."/>
            <person name="Qian P.Y."/>
        </authorList>
    </citation>
    <scope>NUCLEOTIDE SEQUENCE</scope>
    <source>
        <strain evidence="2">P08H-3</strain>
    </source>
</reference>
<dbReference type="EMBL" id="JAODUP010000249">
    <property type="protein sequence ID" value="KAK2155107.1"/>
    <property type="molecule type" value="Genomic_DNA"/>
</dbReference>